<reference evidence="2" key="1">
    <citation type="submission" date="2019-11" db="EMBL/GenBank/DDBJ databases">
        <title>Isolation and characterization of two novel species in the genus Thiomicrorhabdus.</title>
        <authorList>
            <person name="Mochizuki J."/>
            <person name="Kojima H."/>
            <person name="Fukui M."/>
        </authorList>
    </citation>
    <scope>NUCLEOTIDE SEQUENCE [LARGE SCALE GENOMIC DNA]</scope>
    <source>
        <strain evidence="2">AkT22</strain>
    </source>
</reference>
<organism evidence="1 2">
    <name type="scientific">Thiosulfativibrio zosterae</name>
    <dbReference type="NCBI Taxonomy" id="2675053"/>
    <lineage>
        <taxon>Bacteria</taxon>
        <taxon>Pseudomonadati</taxon>
        <taxon>Pseudomonadota</taxon>
        <taxon>Gammaproteobacteria</taxon>
        <taxon>Thiotrichales</taxon>
        <taxon>Piscirickettsiaceae</taxon>
        <taxon>Thiosulfativibrio</taxon>
    </lineage>
</organism>
<dbReference type="EMBL" id="AP021888">
    <property type="protein sequence ID" value="BBP44488.1"/>
    <property type="molecule type" value="Genomic_DNA"/>
</dbReference>
<dbReference type="AlphaFoldDB" id="A0A6F8PR33"/>
<gene>
    <name evidence="1" type="ORF">THMIRHAT_22340</name>
</gene>
<name>A0A6F8PR33_9GAMM</name>
<dbReference type="Proteomes" id="UP000501466">
    <property type="component" value="Chromosome"/>
</dbReference>
<proteinExistence type="predicted"/>
<evidence type="ECO:0000313" key="2">
    <source>
        <dbReference type="Proteomes" id="UP000501466"/>
    </source>
</evidence>
<keyword evidence="2" id="KW-1185">Reference proteome</keyword>
<dbReference type="KEGG" id="tzo:THMIRHAT_22340"/>
<sequence length="482" mass="55712">MKICKLELNLNSNLKNQMDEKDYIQISADAKELLSSNRFDLAAKLLFLRFYENGFPNGFGREVYIEHQKAMNGLYEADGSNKIGEEQFIKAFIEVFNSIKDSGFNQENIVPTAKDKTILDGAHRIASSIYTGKDVVYVDTGLDSLNLNYQFFKDRGLATVYLDAMANEYITYKKEIYLAIVWPTAGQENNQALKELLSSNGSIVYNKTIHLTRNGSLLLVKEAYSEEAWLGNYADGFQGAQNKSSWCFNKEGPVQIYLYETSQDLIELKDKIRAIYGEGKHSIHMTDNKEETVKLANLLFNDNGIHWLNNAGLRDFTWFRELLSNYKSFLKTNNHKNQDFCLDGSSVLAAYAIREPRDLDFIHNGQNEIDTGYKEIGDHNSELTYHPLPKDSLINDPRNFFYYDDVKVLALHVIQSQKKKRNEDKDIEDLRLIKMMIDKGVINYSFKESINIYKSPAFWKGRIKFFLLKTRYFYTKIKLSMK</sequence>
<evidence type="ECO:0000313" key="1">
    <source>
        <dbReference type="EMBL" id="BBP44488.1"/>
    </source>
</evidence>
<dbReference type="RefSeq" id="WP_173292201.1">
    <property type="nucleotide sequence ID" value="NZ_AP021888.1"/>
</dbReference>
<accession>A0A6F8PR33</accession>
<protein>
    <submittedName>
        <fullName evidence="1">Uncharacterized protein</fullName>
    </submittedName>
</protein>